<evidence type="ECO:0000313" key="2">
    <source>
        <dbReference type="EMBL" id="CAG2066407.1"/>
    </source>
</evidence>
<feature type="transmembrane region" description="Helical" evidence="1">
    <location>
        <begin position="122"/>
        <end position="144"/>
    </location>
</feature>
<dbReference type="Proteomes" id="UP001153148">
    <property type="component" value="Unassembled WGS sequence"/>
</dbReference>
<reference evidence="2" key="1">
    <citation type="submission" date="2021-03" db="EMBL/GenBank/DDBJ databases">
        <authorList>
            <person name="Tran Van P."/>
        </authorList>
    </citation>
    <scope>NUCLEOTIDE SEQUENCE</scope>
</reference>
<evidence type="ECO:0000256" key="1">
    <source>
        <dbReference type="SAM" id="Phobius"/>
    </source>
</evidence>
<keyword evidence="1" id="KW-1133">Transmembrane helix</keyword>
<organism evidence="2 3">
    <name type="scientific">Timema podura</name>
    <name type="common">Walking stick</name>
    <dbReference type="NCBI Taxonomy" id="61482"/>
    <lineage>
        <taxon>Eukaryota</taxon>
        <taxon>Metazoa</taxon>
        <taxon>Ecdysozoa</taxon>
        <taxon>Arthropoda</taxon>
        <taxon>Hexapoda</taxon>
        <taxon>Insecta</taxon>
        <taxon>Pterygota</taxon>
        <taxon>Neoptera</taxon>
        <taxon>Polyneoptera</taxon>
        <taxon>Phasmatodea</taxon>
        <taxon>Timematodea</taxon>
        <taxon>Timematoidea</taxon>
        <taxon>Timematidae</taxon>
        <taxon>Timema</taxon>
    </lineage>
</organism>
<gene>
    <name evidence="2" type="ORF">TPAB3V08_LOCUS13350</name>
</gene>
<evidence type="ECO:0000313" key="3">
    <source>
        <dbReference type="Proteomes" id="UP001153148"/>
    </source>
</evidence>
<name>A0ABN7PI74_TIMPD</name>
<protein>
    <submittedName>
        <fullName evidence="2">Uncharacterized protein</fullName>
    </submittedName>
</protein>
<keyword evidence="1" id="KW-0472">Membrane</keyword>
<dbReference type="Gene3D" id="3.40.50.2300">
    <property type="match status" value="2"/>
</dbReference>
<sequence>MSSKRRSLDFPKITSISQFVKLLEATDFNGVSGRIHFLGPSRVSVINVIQWLNNTQRTVGSFYPNVSTEKAEIIGGTLELNMSAIEWLTEDGKQPTDGTLAPPQCVFEGLAKALNVSCDMSIVIVNIIGFGLLAIFVLVALIFVKRRF</sequence>
<feature type="non-terminal residue" evidence="2">
    <location>
        <position position="148"/>
    </location>
</feature>
<comment type="caution">
    <text evidence="2">The sequence shown here is derived from an EMBL/GenBank/DDBJ whole genome shotgun (WGS) entry which is preliminary data.</text>
</comment>
<keyword evidence="1" id="KW-0812">Transmembrane</keyword>
<accession>A0ABN7PI74</accession>
<dbReference type="EMBL" id="CAJPIN010053849">
    <property type="protein sequence ID" value="CAG2066407.1"/>
    <property type="molecule type" value="Genomic_DNA"/>
</dbReference>
<keyword evidence="3" id="KW-1185">Reference proteome</keyword>
<proteinExistence type="predicted"/>